<evidence type="ECO:0000256" key="1">
    <source>
        <dbReference type="ARBA" id="ARBA00022617"/>
    </source>
</evidence>
<keyword evidence="4" id="KW-1133">Transmembrane helix</keyword>
<gene>
    <name evidence="5" type="ORF">THRCLA_02434</name>
</gene>
<dbReference type="GO" id="GO:0006788">
    <property type="term" value="P:heme oxidation"/>
    <property type="evidence" value="ECO:0007669"/>
    <property type="project" value="InterPro"/>
</dbReference>
<dbReference type="STRING" id="74557.A0A1W0A5C2"/>
<dbReference type="SUPFAM" id="SSF48613">
    <property type="entry name" value="Heme oxygenase-like"/>
    <property type="match status" value="1"/>
</dbReference>
<evidence type="ECO:0000256" key="3">
    <source>
        <dbReference type="ARBA" id="ARBA00023004"/>
    </source>
</evidence>
<evidence type="ECO:0000313" key="6">
    <source>
        <dbReference type="Proteomes" id="UP000243217"/>
    </source>
</evidence>
<comment type="caution">
    <text evidence="5">The sequence shown here is derived from an EMBL/GenBank/DDBJ whole genome shotgun (WGS) entry which is preliminary data.</text>
</comment>
<dbReference type="AlphaFoldDB" id="A0A1W0A5C2"/>
<organism evidence="5 6">
    <name type="scientific">Thraustotheca clavata</name>
    <dbReference type="NCBI Taxonomy" id="74557"/>
    <lineage>
        <taxon>Eukaryota</taxon>
        <taxon>Sar</taxon>
        <taxon>Stramenopiles</taxon>
        <taxon>Oomycota</taxon>
        <taxon>Saprolegniomycetes</taxon>
        <taxon>Saprolegniales</taxon>
        <taxon>Achlyaceae</taxon>
        <taxon>Thraustotheca</taxon>
    </lineage>
</organism>
<dbReference type="CDD" id="cd19165">
    <property type="entry name" value="HemeO"/>
    <property type="match status" value="1"/>
</dbReference>
<dbReference type="EMBL" id="JNBS01000458">
    <property type="protein sequence ID" value="OQS05418.1"/>
    <property type="molecule type" value="Genomic_DNA"/>
</dbReference>
<name>A0A1W0A5C2_9STRA</name>
<protein>
    <submittedName>
        <fullName evidence="5">Heme oxygenase</fullName>
    </submittedName>
</protein>
<dbReference type="PRINTS" id="PR00088">
    <property type="entry name" value="HAEMOXYGNASE"/>
</dbReference>
<dbReference type="GO" id="GO:0004392">
    <property type="term" value="F:heme oxygenase (decyclizing) activity"/>
    <property type="evidence" value="ECO:0007669"/>
    <property type="project" value="InterPro"/>
</dbReference>
<dbReference type="PANTHER" id="PTHR10720:SF0">
    <property type="entry name" value="HEME OXYGENASE"/>
    <property type="match status" value="1"/>
</dbReference>
<dbReference type="GO" id="GO:0020037">
    <property type="term" value="F:heme binding"/>
    <property type="evidence" value="ECO:0007669"/>
    <property type="project" value="TreeGrafter"/>
</dbReference>
<dbReference type="GO" id="GO:0042167">
    <property type="term" value="P:heme catabolic process"/>
    <property type="evidence" value="ECO:0007669"/>
    <property type="project" value="TreeGrafter"/>
</dbReference>
<evidence type="ECO:0000256" key="2">
    <source>
        <dbReference type="ARBA" id="ARBA00022723"/>
    </source>
</evidence>
<dbReference type="InterPro" id="IPR016053">
    <property type="entry name" value="Haem_Oase-like"/>
</dbReference>
<dbReference type="GO" id="GO:0046872">
    <property type="term" value="F:metal ion binding"/>
    <property type="evidence" value="ECO:0007669"/>
    <property type="project" value="UniProtKB-KW"/>
</dbReference>
<dbReference type="GO" id="GO:0006979">
    <property type="term" value="P:response to oxidative stress"/>
    <property type="evidence" value="ECO:0007669"/>
    <property type="project" value="TreeGrafter"/>
</dbReference>
<dbReference type="OrthoDB" id="652091at2759"/>
<keyword evidence="4" id="KW-0472">Membrane</keyword>
<keyword evidence="6" id="KW-1185">Reference proteome</keyword>
<feature type="transmembrane region" description="Helical" evidence="4">
    <location>
        <begin position="419"/>
        <end position="439"/>
    </location>
</feature>
<dbReference type="Gene3D" id="1.20.910.10">
    <property type="entry name" value="Heme oxygenase-like"/>
    <property type="match status" value="1"/>
</dbReference>
<dbReference type="PANTHER" id="PTHR10720">
    <property type="entry name" value="HEME OXYGENASE"/>
    <property type="match status" value="1"/>
</dbReference>
<dbReference type="InterPro" id="IPR002051">
    <property type="entry name" value="Haem_Oase"/>
</dbReference>
<accession>A0A1W0A5C2</accession>
<keyword evidence="3" id="KW-0408">Iron</keyword>
<keyword evidence="2" id="KW-0479">Metal-binding</keyword>
<dbReference type="Pfam" id="PF01126">
    <property type="entry name" value="Heme_oxygenase"/>
    <property type="match status" value="1"/>
</dbReference>
<reference evidence="5 6" key="1">
    <citation type="journal article" date="2014" name="Genome Biol. Evol.">
        <title>The secreted proteins of Achlya hypogyna and Thraustotheca clavata identify the ancestral oomycete secretome and reveal gene acquisitions by horizontal gene transfer.</title>
        <authorList>
            <person name="Misner I."/>
            <person name="Blouin N."/>
            <person name="Leonard G."/>
            <person name="Richards T.A."/>
            <person name="Lane C.E."/>
        </authorList>
    </citation>
    <scope>NUCLEOTIDE SEQUENCE [LARGE SCALE GENOMIC DNA]</scope>
    <source>
        <strain evidence="5 6">ATCC 34112</strain>
    </source>
</reference>
<evidence type="ECO:0000256" key="4">
    <source>
        <dbReference type="SAM" id="Phobius"/>
    </source>
</evidence>
<evidence type="ECO:0000313" key="5">
    <source>
        <dbReference type="EMBL" id="OQS05418.1"/>
    </source>
</evidence>
<keyword evidence="1" id="KW-0349">Heme</keyword>
<dbReference type="InterPro" id="IPR016084">
    <property type="entry name" value="Haem_Oase-like_multi-hlx"/>
</dbReference>
<keyword evidence="4" id="KW-0812">Transmembrane</keyword>
<sequence>MLMEAQCPAFASSCPFAAVKANSCPYFNAGCPFKDASDMLMIQQQLEEAIPKSHHEQGTAAKEVLDMFKHIHQVSVAKKEELGACPVFVTTCPFKTIVKNGRPLVDELELRTWGIFDNDDIVSQQIEGHLAKDLKYGTKKSHKEAENVHFIREFIKGNINKDAYMTMVAMFYYIYSELEQQMRLAFTMKNPVFSPLHFPQELERKEALEADLAYYFGSEWATTMPAPTKATEEYIARLQHVGANEPSVLVSHAYTRYLGDLSGGQLLKRIAIKSLGLKDGNGTAFYDFNKMAQSHKQFKNMYRRTLDNLQVDEAMSTRLVDEANLAFLLNMKIFEELDVMSGFNTVENQQIQAELRRKEGEISQEVKKQGGVCPFAKMMGQPGVKELALKYHGADLTTEEFDELKTEYDTVKLNSQKKLLKQFGVSIVILVAAISISIYSNHF</sequence>
<proteinExistence type="predicted"/>
<dbReference type="Proteomes" id="UP000243217">
    <property type="component" value="Unassembled WGS sequence"/>
</dbReference>